<protein>
    <submittedName>
        <fullName evidence="1">Uncharacterized protein</fullName>
    </submittedName>
</protein>
<name>A0A834I5F3_RHYFE</name>
<keyword evidence="2" id="KW-1185">Reference proteome</keyword>
<dbReference type="Proteomes" id="UP000625711">
    <property type="component" value="Unassembled WGS sequence"/>
</dbReference>
<comment type="caution">
    <text evidence="1">The sequence shown here is derived from an EMBL/GenBank/DDBJ whole genome shotgun (WGS) entry which is preliminary data.</text>
</comment>
<sequence>MTSVIGQRSSCTAFQAQSKKNRPNRNTAIKSDLTLVINRKFPIAVTVCQHPNCFRWRRHRGTARLYKYHQELLDAETRRRTLTHRQNKVKQNSTTFGRIARYIRMVSKGRLADEASGRCGERDLALTTPSPLYFASLLRLGSKIR</sequence>
<dbReference type="AlphaFoldDB" id="A0A834I5F3"/>
<organism evidence="1 2">
    <name type="scientific">Rhynchophorus ferrugineus</name>
    <name type="common">Red palm weevil</name>
    <name type="synonym">Curculio ferrugineus</name>
    <dbReference type="NCBI Taxonomy" id="354439"/>
    <lineage>
        <taxon>Eukaryota</taxon>
        <taxon>Metazoa</taxon>
        <taxon>Ecdysozoa</taxon>
        <taxon>Arthropoda</taxon>
        <taxon>Hexapoda</taxon>
        <taxon>Insecta</taxon>
        <taxon>Pterygota</taxon>
        <taxon>Neoptera</taxon>
        <taxon>Endopterygota</taxon>
        <taxon>Coleoptera</taxon>
        <taxon>Polyphaga</taxon>
        <taxon>Cucujiformia</taxon>
        <taxon>Curculionidae</taxon>
        <taxon>Dryophthorinae</taxon>
        <taxon>Rhynchophorus</taxon>
    </lineage>
</organism>
<evidence type="ECO:0000313" key="2">
    <source>
        <dbReference type="Proteomes" id="UP000625711"/>
    </source>
</evidence>
<dbReference type="EMBL" id="JAACXV010011991">
    <property type="protein sequence ID" value="KAF7274850.1"/>
    <property type="molecule type" value="Genomic_DNA"/>
</dbReference>
<evidence type="ECO:0000313" key="1">
    <source>
        <dbReference type="EMBL" id="KAF7274850.1"/>
    </source>
</evidence>
<reference evidence="1" key="1">
    <citation type="submission" date="2020-08" db="EMBL/GenBank/DDBJ databases">
        <title>Genome sequencing and assembly of the red palm weevil Rhynchophorus ferrugineus.</title>
        <authorList>
            <person name="Dias G.B."/>
            <person name="Bergman C.M."/>
            <person name="Manee M."/>
        </authorList>
    </citation>
    <scope>NUCLEOTIDE SEQUENCE</scope>
    <source>
        <strain evidence="1">AA-2017</strain>
        <tissue evidence="1">Whole larva</tissue>
    </source>
</reference>
<proteinExistence type="predicted"/>
<gene>
    <name evidence="1" type="ORF">GWI33_012480</name>
</gene>
<accession>A0A834I5F3</accession>